<comment type="similarity">
    <text evidence="1 5">Belongs to the peptidase S8 family.</text>
</comment>
<dbReference type="Gene3D" id="3.40.50.200">
    <property type="entry name" value="Peptidase S8/S53 domain"/>
    <property type="match status" value="1"/>
</dbReference>
<evidence type="ECO:0000256" key="5">
    <source>
        <dbReference type="PROSITE-ProRule" id="PRU01240"/>
    </source>
</evidence>
<evidence type="ECO:0000256" key="6">
    <source>
        <dbReference type="SAM" id="MobiDB-lite"/>
    </source>
</evidence>
<dbReference type="Pfam" id="PF00082">
    <property type="entry name" value="Peptidase_S8"/>
    <property type="match status" value="1"/>
</dbReference>
<evidence type="ECO:0000259" key="7">
    <source>
        <dbReference type="Pfam" id="PF00082"/>
    </source>
</evidence>
<dbReference type="SUPFAM" id="SSF52743">
    <property type="entry name" value="Subtilisin-like"/>
    <property type="match status" value="1"/>
</dbReference>
<reference evidence="9" key="2">
    <citation type="submission" date="2013-04" db="EMBL/GenBank/DDBJ databases">
        <title>Genomic mechanisms accounting for the adaptation to parasitism in nematode-trapping fungi.</title>
        <authorList>
            <person name="Ahren D.G."/>
        </authorList>
    </citation>
    <scope>NUCLEOTIDE SEQUENCE [LARGE SCALE GENOMIC DNA]</scope>
    <source>
        <strain evidence="9">CBS 200.50</strain>
    </source>
</reference>
<dbReference type="Proteomes" id="UP000015100">
    <property type="component" value="Unassembled WGS sequence"/>
</dbReference>
<evidence type="ECO:0000313" key="9">
    <source>
        <dbReference type="Proteomes" id="UP000015100"/>
    </source>
</evidence>
<evidence type="ECO:0000256" key="1">
    <source>
        <dbReference type="ARBA" id="ARBA00011073"/>
    </source>
</evidence>
<feature type="active site" description="Charge relay system" evidence="5">
    <location>
        <position position="909"/>
    </location>
</feature>
<keyword evidence="2 5" id="KW-0645">Protease</keyword>
<evidence type="ECO:0000256" key="4">
    <source>
        <dbReference type="ARBA" id="ARBA00022825"/>
    </source>
</evidence>
<dbReference type="InterPro" id="IPR000209">
    <property type="entry name" value="Peptidase_S8/S53_dom"/>
</dbReference>
<dbReference type="PROSITE" id="PS51892">
    <property type="entry name" value="SUBTILASE"/>
    <property type="match status" value="1"/>
</dbReference>
<dbReference type="EMBL" id="AQGS01000130">
    <property type="protein sequence ID" value="EPS42019.1"/>
    <property type="molecule type" value="Genomic_DNA"/>
</dbReference>
<feature type="active site" description="Charge relay system" evidence="5">
    <location>
        <position position="724"/>
    </location>
</feature>
<dbReference type="AlphaFoldDB" id="S8AGL3"/>
<feature type="region of interest" description="Disordered" evidence="6">
    <location>
        <begin position="1"/>
        <end position="26"/>
    </location>
</feature>
<dbReference type="HOGENOM" id="CLU_006016_3_0_1"/>
<dbReference type="PANTHER" id="PTHR43806:SF11">
    <property type="entry name" value="CEREVISIN-RELATED"/>
    <property type="match status" value="1"/>
</dbReference>
<evidence type="ECO:0000256" key="3">
    <source>
        <dbReference type="ARBA" id="ARBA00022801"/>
    </source>
</evidence>
<organism evidence="8 9">
    <name type="scientific">Dactylellina haptotyla (strain CBS 200.50)</name>
    <name type="common">Nematode-trapping fungus</name>
    <name type="synonym">Monacrosporium haptotylum</name>
    <dbReference type="NCBI Taxonomy" id="1284197"/>
    <lineage>
        <taxon>Eukaryota</taxon>
        <taxon>Fungi</taxon>
        <taxon>Dikarya</taxon>
        <taxon>Ascomycota</taxon>
        <taxon>Pezizomycotina</taxon>
        <taxon>Orbiliomycetes</taxon>
        <taxon>Orbiliales</taxon>
        <taxon>Orbiliaceae</taxon>
        <taxon>Dactylellina</taxon>
    </lineage>
</organism>
<feature type="region of interest" description="Disordered" evidence="6">
    <location>
        <begin position="653"/>
        <end position="686"/>
    </location>
</feature>
<sequence length="1023" mass="115836">MNSNRSPQKGLGGGLQDKRKKNLWEKQGEITRNHEYLINEILSEETEGGGEDEVDEAPINIAELIKSERFKDCIESQGRDGCNLLHALVKQLDHFYRPEEDPDQPDQFYTDLDGNTKRHISEEILELVEHIVVLNPHLIFQLNKSRTTPIASLTKSYPDIFFHMMGMLPSDKELEIFMQKCERTTSPNTNVTKRSDCPLKRLPKNLQKHFLKESEKDLSKLEKEDCLHQFINTKKLESKIVDIKKEIKEFVATTDQARTFLHILLGVDSFHLASASNDQVRHKAFEMIAGFFAEANGDVFNTPNTHGLSPLQVAVMHFNQGSKVKHELLYRTIKILVKLQPNSIYFKATENAIKQARNRTAYDLLRDLKGTVAKHTEAYTYLTKAENFLKKTCIQHMDLIAPNGEPIDKVKYLYSDKIISGRRLDFDLTHDISSIIDEEYIDILREKAAIQFETILECVKLPYRSPPPMVTEPPPDPEELERYHAEDPYISVFRWLRGDGKVEKIFKIEIDDIGDDPLNSSLLPHSNFAIRTCLNEDFAPVDAKSSELEASKEKKGLGVEIWDWKKLDICSDTIRQAAPKVKELKLYSSGNTAVLKAWACAEGLRNLKSLQKVHVTIYPKNRRDEVDCKRYLPDFEAKVRGGNGVNTGQQIEVEVDLKPPPSSNGADASSEKDSRENDADEKHQVDKTLDWIEKMSKFRECVQEVIDSISPMASQPVIKVAVIDDGVNIVDNGVQGIEKGESFDTGGQLYFSEKCKHGTHMVSSLRDVCPKARIFVARLDDSRKQDGQRFTVSSAIRALEWAIHWGVDIISMSWSFKPDRNSCTSEEEEKFKSLIDIASAKGIIMFGAMPDGEDVTKRYPASLSKVIRICAATENGLRLDAIHTSVPELLFPGEKVPVPESNFDITGSSVATALAAGFAALILICMKLQEAGILDQKQRGVNEKPSVDQVSLTERLKERKTTDGIRAIFKAFSKAHANTKDFLVQPYYRHEQLFQNTGTTEAQRKLTISNFLQKASWVEYMKI</sequence>
<feature type="compositionally biased region" description="Basic and acidic residues" evidence="6">
    <location>
        <begin position="669"/>
        <end position="686"/>
    </location>
</feature>
<proteinExistence type="inferred from homology"/>
<keyword evidence="4 5" id="KW-0720">Serine protease</keyword>
<dbReference type="GO" id="GO:0004252">
    <property type="term" value="F:serine-type endopeptidase activity"/>
    <property type="evidence" value="ECO:0007669"/>
    <property type="project" value="UniProtKB-UniRule"/>
</dbReference>
<reference evidence="8 9" key="1">
    <citation type="journal article" date="2013" name="PLoS Genet.">
        <title>Genomic mechanisms accounting for the adaptation to parasitism in nematode-trapping fungi.</title>
        <authorList>
            <person name="Meerupati T."/>
            <person name="Andersson K.M."/>
            <person name="Friman E."/>
            <person name="Kumar D."/>
            <person name="Tunlid A."/>
            <person name="Ahren D."/>
        </authorList>
    </citation>
    <scope>NUCLEOTIDE SEQUENCE [LARGE SCALE GENOMIC DNA]</scope>
    <source>
        <strain evidence="8 9">CBS 200.50</strain>
    </source>
</reference>
<accession>S8AGL3</accession>
<evidence type="ECO:0000256" key="2">
    <source>
        <dbReference type="ARBA" id="ARBA00022670"/>
    </source>
</evidence>
<protein>
    <recommendedName>
        <fullName evidence="7">Peptidase S8/S53 domain-containing protein</fullName>
    </recommendedName>
</protein>
<keyword evidence="9" id="KW-1185">Reference proteome</keyword>
<dbReference type="OrthoDB" id="5093543at2759"/>
<dbReference type="GO" id="GO:0006508">
    <property type="term" value="P:proteolysis"/>
    <property type="evidence" value="ECO:0007669"/>
    <property type="project" value="UniProtKB-KW"/>
</dbReference>
<evidence type="ECO:0000313" key="8">
    <source>
        <dbReference type="EMBL" id="EPS42019.1"/>
    </source>
</evidence>
<dbReference type="InterPro" id="IPR036852">
    <property type="entry name" value="Peptidase_S8/S53_dom_sf"/>
</dbReference>
<comment type="caution">
    <text evidence="8">The sequence shown here is derived from an EMBL/GenBank/DDBJ whole genome shotgun (WGS) entry which is preliminary data.</text>
</comment>
<keyword evidence="3 5" id="KW-0378">Hydrolase</keyword>
<name>S8AGL3_DACHA</name>
<dbReference type="OMA" id="SMSWSFK"/>
<dbReference type="PANTHER" id="PTHR43806">
    <property type="entry name" value="PEPTIDASE S8"/>
    <property type="match status" value="1"/>
</dbReference>
<feature type="active site" description="Charge relay system" evidence="5">
    <location>
        <position position="757"/>
    </location>
</feature>
<dbReference type="STRING" id="1284197.S8AGL3"/>
<gene>
    <name evidence="8" type="ORF">H072_4034</name>
</gene>
<dbReference type="eggNOG" id="ENOG502S098">
    <property type="taxonomic scope" value="Eukaryota"/>
</dbReference>
<dbReference type="InterPro" id="IPR050131">
    <property type="entry name" value="Peptidase_S8_subtilisin-like"/>
</dbReference>
<feature type="domain" description="Peptidase S8/S53" evidence="7">
    <location>
        <begin position="718"/>
        <end position="923"/>
    </location>
</feature>